<keyword evidence="2" id="KW-1185">Reference proteome</keyword>
<name>A0A3S1AI78_9CYAN</name>
<protein>
    <submittedName>
        <fullName evidence="1">Uncharacterized protein</fullName>
    </submittedName>
</protein>
<organism evidence="1 2">
    <name type="scientific">Dulcicalothrix desertica PCC 7102</name>
    <dbReference type="NCBI Taxonomy" id="232991"/>
    <lineage>
        <taxon>Bacteria</taxon>
        <taxon>Bacillati</taxon>
        <taxon>Cyanobacteriota</taxon>
        <taxon>Cyanophyceae</taxon>
        <taxon>Nostocales</taxon>
        <taxon>Calotrichaceae</taxon>
        <taxon>Dulcicalothrix</taxon>
    </lineage>
</organism>
<dbReference type="Proteomes" id="UP000271624">
    <property type="component" value="Unassembled WGS sequence"/>
</dbReference>
<gene>
    <name evidence="1" type="ORF">DSM106972_098310</name>
</gene>
<reference evidence="1" key="2">
    <citation type="journal article" date="2019" name="Genome Biol. Evol.">
        <title>Day and night: Metabolic profiles and evolutionary relationships of six axenic non-marine cyanobacteria.</title>
        <authorList>
            <person name="Will S.E."/>
            <person name="Henke P."/>
            <person name="Boedeker C."/>
            <person name="Huang S."/>
            <person name="Brinkmann H."/>
            <person name="Rohde M."/>
            <person name="Jarek M."/>
            <person name="Friedl T."/>
            <person name="Seufert S."/>
            <person name="Schumacher M."/>
            <person name="Overmann J."/>
            <person name="Neumann-Schaal M."/>
            <person name="Petersen J."/>
        </authorList>
    </citation>
    <scope>NUCLEOTIDE SEQUENCE [LARGE SCALE GENOMIC DNA]</scope>
    <source>
        <strain evidence="1">PCC 7102</strain>
    </source>
</reference>
<accession>A0A3S1AI78</accession>
<dbReference type="EMBL" id="RSCL01000069">
    <property type="protein sequence ID" value="RUS92781.1"/>
    <property type="molecule type" value="Genomic_DNA"/>
</dbReference>
<proteinExistence type="predicted"/>
<reference evidence="1" key="1">
    <citation type="submission" date="2018-12" db="EMBL/GenBank/DDBJ databases">
        <authorList>
            <person name="Will S."/>
            <person name="Neumann-Schaal M."/>
            <person name="Henke P."/>
        </authorList>
    </citation>
    <scope>NUCLEOTIDE SEQUENCE</scope>
    <source>
        <strain evidence="1">PCC 7102</strain>
    </source>
</reference>
<dbReference type="AlphaFoldDB" id="A0A3S1AI78"/>
<evidence type="ECO:0000313" key="2">
    <source>
        <dbReference type="Proteomes" id="UP000271624"/>
    </source>
</evidence>
<sequence length="64" mass="7915">MIINIIILTLYIHIKWLHPREKHGWNKVREAEYISVWIYDKHNKKFGKFVPTSDDFVDYRQRTI</sequence>
<evidence type="ECO:0000313" key="1">
    <source>
        <dbReference type="EMBL" id="RUS92781.1"/>
    </source>
</evidence>
<comment type="caution">
    <text evidence="1">The sequence shown here is derived from an EMBL/GenBank/DDBJ whole genome shotgun (WGS) entry which is preliminary data.</text>
</comment>